<accession>A0ABU9Q8W3</accession>
<keyword evidence="4" id="KW-1185">Reference proteome</keyword>
<protein>
    <submittedName>
        <fullName evidence="3">Lytic transglycosylase domain-containing protein</fullName>
    </submittedName>
</protein>
<dbReference type="RefSeq" id="WP_201646952.1">
    <property type="nucleotide sequence ID" value="NZ_CAJHCS010000001.1"/>
</dbReference>
<dbReference type="Pfam" id="PF01464">
    <property type="entry name" value="SLT"/>
    <property type="match status" value="1"/>
</dbReference>
<proteinExistence type="inferred from homology"/>
<dbReference type="PROSITE" id="PS00922">
    <property type="entry name" value="TRANSGLYCOSYLASE"/>
    <property type="match status" value="1"/>
</dbReference>
<dbReference type="Gene3D" id="1.10.530.10">
    <property type="match status" value="1"/>
</dbReference>
<comment type="similarity">
    <text evidence="1">Belongs to the transglycosylase Slt family.</text>
</comment>
<organism evidence="3 4">
    <name type="scientific">Paraburkholderia sabiae</name>
    <dbReference type="NCBI Taxonomy" id="273251"/>
    <lineage>
        <taxon>Bacteria</taxon>
        <taxon>Pseudomonadati</taxon>
        <taxon>Pseudomonadota</taxon>
        <taxon>Betaproteobacteria</taxon>
        <taxon>Burkholderiales</taxon>
        <taxon>Burkholderiaceae</taxon>
        <taxon>Paraburkholderia</taxon>
    </lineage>
</organism>
<feature type="domain" description="Transglycosylase SLT" evidence="2">
    <location>
        <begin position="88"/>
        <end position="187"/>
    </location>
</feature>
<gene>
    <name evidence="3" type="ORF">V4C55_08830</name>
</gene>
<sequence length="213" mass="22982">MRGHAATRPAHSSTAPSVVLGAVLFVFMHAAHADIFGKVDRSGAVVLTDTPGKAGMSVIVAAPVASGRAKQPGDSRTVPVDTAQFDTVIAEASETFHLQPELIHAVIDVESRYNPYAVSDKGALGLMQLMPDTARRFSDGNMFNPRDNVLAGARYLRFLLDLFKDDVELALAAYNAGENAVIRAGYRVPSFPETRSYVPRVLEKYRRLLPASG</sequence>
<dbReference type="PANTHER" id="PTHR37423:SF2">
    <property type="entry name" value="MEMBRANE-BOUND LYTIC MUREIN TRANSGLYCOSYLASE C"/>
    <property type="match status" value="1"/>
</dbReference>
<reference evidence="3 4" key="1">
    <citation type="submission" date="2024-01" db="EMBL/GenBank/DDBJ databases">
        <title>The diversity of rhizobia nodulating Mimosa spp. in eleven states of Brazil covering several biomes is determined by host plant, location, and edaphic factors.</title>
        <authorList>
            <person name="Rouws L."/>
            <person name="Barauna A."/>
            <person name="Beukes C."/>
            <person name="De Faria S.M."/>
            <person name="Gross E."/>
            <person name="Dos Reis Junior F.B."/>
            <person name="Simon M."/>
            <person name="Maluk M."/>
            <person name="Odee D.W."/>
            <person name="Kenicer G."/>
            <person name="Young J.P.W."/>
            <person name="Reis V.M."/>
            <person name="Zilli J."/>
            <person name="James E.K."/>
        </authorList>
    </citation>
    <scope>NUCLEOTIDE SEQUENCE [LARGE SCALE GENOMIC DNA]</scope>
    <source>
        <strain evidence="3 4">JPY77</strain>
    </source>
</reference>
<name>A0ABU9Q8W3_9BURK</name>
<dbReference type="InterPro" id="IPR023346">
    <property type="entry name" value="Lysozyme-like_dom_sf"/>
</dbReference>
<comment type="caution">
    <text evidence="3">The sequence shown here is derived from an EMBL/GenBank/DDBJ whole genome shotgun (WGS) entry which is preliminary data.</text>
</comment>
<dbReference type="CDD" id="cd16896">
    <property type="entry name" value="LT_Slt70-like"/>
    <property type="match status" value="1"/>
</dbReference>
<dbReference type="SUPFAM" id="SSF53955">
    <property type="entry name" value="Lysozyme-like"/>
    <property type="match status" value="1"/>
</dbReference>
<dbReference type="EMBL" id="JAZHGC010000006">
    <property type="protein sequence ID" value="MEM5285813.1"/>
    <property type="molecule type" value="Genomic_DNA"/>
</dbReference>
<evidence type="ECO:0000259" key="2">
    <source>
        <dbReference type="Pfam" id="PF01464"/>
    </source>
</evidence>
<evidence type="ECO:0000256" key="1">
    <source>
        <dbReference type="ARBA" id="ARBA00007734"/>
    </source>
</evidence>
<dbReference type="PANTHER" id="PTHR37423">
    <property type="entry name" value="SOLUBLE LYTIC MUREIN TRANSGLYCOSYLASE-RELATED"/>
    <property type="match status" value="1"/>
</dbReference>
<evidence type="ECO:0000313" key="3">
    <source>
        <dbReference type="EMBL" id="MEM5285813.1"/>
    </source>
</evidence>
<dbReference type="InterPro" id="IPR000189">
    <property type="entry name" value="Transglyc_AS"/>
</dbReference>
<dbReference type="InterPro" id="IPR008258">
    <property type="entry name" value="Transglycosylase_SLT_dom_1"/>
</dbReference>
<dbReference type="Proteomes" id="UP001494588">
    <property type="component" value="Unassembled WGS sequence"/>
</dbReference>
<evidence type="ECO:0000313" key="4">
    <source>
        <dbReference type="Proteomes" id="UP001494588"/>
    </source>
</evidence>